<organism evidence="2 3">
    <name type="scientific">Ficus carica</name>
    <name type="common">Common fig</name>
    <dbReference type="NCBI Taxonomy" id="3494"/>
    <lineage>
        <taxon>Eukaryota</taxon>
        <taxon>Viridiplantae</taxon>
        <taxon>Streptophyta</taxon>
        <taxon>Embryophyta</taxon>
        <taxon>Tracheophyta</taxon>
        <taxon>Spermatophyta</taxon>
        <taxon>Magnoliopsida</taxon>
        <taxon>eudicotyledons</taxon>
        <taxon>Gunneridae</taxon>
        <taxon>Pentapetalae</taxon>
        <taxon>rosids</taxon>
        <taxon>fabids</taxon>
        <taxon>Rosales</taxon>
        <taxon>Moraceae</taxon>
        <taxon>Ficeae</taxon>
        <taxon>Ficus</taxon>
    </lineage>
</organism>
<feature type="compositionally biased region" description="Basic and acidic residues" evidence="1">
    <location>
        <begin position="805"/>
        <end position="824"/>
    </location>
</feature>
<dbReference type="Gramene" id="FCD_00024592-RA">
    <property type="protein sequence ID" value="FCD_00024592-RA:cds"/>
    <property type="gene ID" value="FCD_00024592"/>
</dbReference>
<reference evidence="2" key="1">
    <citation type="submission" date="2023-07" db="EMBL/GenBank/DDBJ databases">
        <title>draft genome sequence of fig (Ficus carica).</title>
        <authorList>
            <person name="Takahashi T."/>
            <person name="Nishimura K."/>
        </authorList>
    </citation>
    <scope>NUCLEOTIDE SEQUENCE</scope>
</reference>
<proteinExistence type="predicted"/>
<comment type="caution">
    <text evidence="2">The sequence shown here is derived from an EMBL/GenBank/DDBJ whole genome shotgun (WGS) entry which is preliminary data.</text>
</comment>
<evidence type="ECO:0000256" key="1">
    <source>
        <dbReference type="SAM" id="MobiDB-lite"/>
    </source>
</evidence>
<feature type="region of interest" description="Disordered" evidence="1">
    <location>
        <begin position="798"/>
        <end position="832"/>
    </location>
</feature>
<protein>
    <submittedName>
        <fullName evidence="2">Uncharacterized protein</fullName>
    </submittedName>
</protein>
<sequence length="832" mass="92998">MAKLVNTVFLEDWLKGISGYGGSTSNSNFSSKNSLSSSARAIIQSWSELRDSLKNHSFHSHHHLQALKSLVNSQSSLHVADPQAKLVLSILSSPKLSLPHESYPLLLRLLYIWVRKSTRPSSALVDSAVEVVSSNLSNLFDHVMSPHLFSEAVLLLGSLAFVRSASESSKRVCLELICRLLDEKYLLMGSFEGIAPDVLAGIGYALCSSLRFHYIRTLDFLLGVWGKVDGPRGSLSNGLMILHLVEWVMLSLFNFHLLENVAVFSFEALETSREKYVPFAVVMAAAGVLRTLNKSAASGLRMDLLSRLRISAEGRIESVARSLISQTDFANYGNDISVSLCLQCLSLALARCGPVSPRSPFFVCLSSALLTEIFPLRRFYEKVLESLYSNSSGLVHKEIKQHLESVPFQEAGTITRVFCNQYVSAGEESQSMVENLVWNYCHHLYAEHRKVALELRGEKDELLVDLEKITESAFLMVIVFALAVTKHKFTTKLDQETKMNLSVRILVAFSCLEYFRRIRLPEYMDTIRAVVVSIQENDSACVSFVESIPTYGDLTKGPDLSLHRKTDYIWCKDEVQTARVLFYLRVIATCIERLPGLVFGKAVAPTMFLYLGHPNGKVARASHSLFVAFVSLGKDSEQEERVSLKEQLAFYYVQRSLMGYPGITPFEGMASGVAALFRHLPAGSPAIFYCIHCLVEKANKLCIEDVSQHTDMWKNWQGDSESCKKLLDLLLRLISLVDIQVLPDLMKLLAQLITQLPKDGQIMVLNDLYSLVAESDDVTRKPTLVSWLQSLSYLCFQSKSGSSTSDRKENKEKISHAQKTDKASHNTLNARL</sequence>
<dbReference type="EMBL" id="BTGU01000042">
    <property type="protein sequence ID" value="GMN52530.1"/>
    <property type="molecule type" value="Genomic_DNA"/>
</dbReference>
<keyword evidence="3" id="KW-1185">Reference proteome</keyword>
<evidence type="ECO:0000313" key="3">
    <source>
        <dbReference type="Proteomes" id="UP001187192"/>
    </source>
</evidence>
<name>A0AA88AIF4_FICCA</name>
<dbReference type="PANTHER" id="PTHR36337:SF1">
    <property type="entry name" value="OBSCURIN-LIKE PROTEIN"/>
    <property type="match status" value="1"/>
</dbReference>
<dbReference type="PANTHER" id="PTHR36337">
    <property type="entry name" value="OBSCURIN-LIKE PROTEIN"/>
    <property type="match status" value="1"/>
</dbReference>
<dbReference type="AlphaFoldDB" id="A0AA88AIF4"/>
<accession>A0AA88AIF4</accession>
<gene>
    <name evidence="2" type="ORF">TIFTF001_021679</name>
</gene>
<dbReference type="Proteomes" id="UP001187192">
    <property type="component" value="Unassembled WGS sequence"/>
</dbReference>
<evidence type="ECO:0000313" key="2">
    <source>
        <dbReference type="EMBL" id="GMN52530.1"/>
    </source>
</evidence>